<dbReference type="Proteomes" id="UP001524944">
    <property type="component" value="Unassembled WGS sequence"/>
</dbReference>
<dbReference type="Pfam" id="PF04085">
    <property type="entry name" value="MreC"/>
    <property type="match status" value="1"/>
</dbReference>
<dbReference type="PANTHER" id="PTHR34138">
    <property type="entry name" value="CELL SHAPE-DETERMINING PROTEIN MREC"/>
    <property type="match status" value="1"/>
</dbReference>
<sequence length="280" mass="31024">MPKIWKRGKWLVLIIVIAILLSFAYHTGLERDNLTFVEIWLRDILAPLESGATTVFNKIGGITGYFTGYGALVKERDGLQEEVAALRQENDLLKDEQLENVRLKKLLVMKEGMAQQWQMIAANVIGRDLNNWYHSILIDRGSGDGLKKDMVVINYDGLVGRIIALSQNSAEVLLLPDREGAVGALVQISRTSGIIEGTGSEGYLRMVHLPHDAEVRENQIVLTSGLGGVFPAGLRIGFITEIMVEPNGLMKQAQVKPFVDFEHLEEVLVLTKPINGVDIP</sequence>
<evidence type="ECO:0000259" key="7">
    <source>
        <dbReference type="Pfam" id="PF04085"/>
    </source>
</evidence>
<dbReference type="InterPro" id="IPR007221">
    <property type="entry name" value="MreC"/>
</dbReference>
<dbReference type="PANTHER" id="PTHR34138:SF1">
    <property type="entry name" value="CELL SHAPE-DETERMINING PROTEIN MREC"/>
    <property type="match status" value="1"/>
</dbReference>
<gene>
    <name evidence="8" type="primary">mreC</name>
    <name evidence="8" type="ORF">NVS47_05640</name>
</gene>
<evidence type="ECO:0000256" key="4">
    <source>
        <dbReference type="ARBA" id="ARBA00032089"/>
    </source>
</evidence>
<evidence type="ECO:0000256" key="3">
    <source>
        <dbReference type="ARBA" id="ARBA00022960"/>
    </source>
</evidence>
<dbReference type="NCBIfam" id="TIGR00219">
    <property type="entry name" value="mreC"/>
    <property type="match status" value="1"/>
</dbReference>
<dbReference type="Gene3D" id="2.40.10.350">
    <property type="entry name" value="Rod shape-determining protein MreC, domain 2"/>
    <property type="match status" value="1"/>
</dbReference>
<accession>A0ABT1Y4E4</accession>
<keyword evidence="6" id="KW-0175">Coiled coil</keyword>
<comment type="caution">
    <text evidence="8">The sequence shown here is derived from an EMBL/GenBank/DDBJ whole genome shotgun (WGS) entry which is preliminary data.</text>
</comment>
<evidence type="ECO:0000256" key="1">
    <source>
        <dbReference type="ARBA" id="ARBA00009369"/>
    </source>
</evidence>
<evidence type="ECO:0000256" key="5">
    <source>
        <dbReference type="PIRNR" id="PIRNR038471"/>
    </source>
</evidence>
<evidence type="ECO:0000313" key="9">
    <source>
        <dbReference type="Proteomes" id="UP001524944"/>
    </source>
</evidence>
<keyword evidence="3 5" id="KW-0133">Cell shape</keyword>
<dbReference type="InterPro" id="IPR042175">
    <property type="entry name" value="Cell/Rod_MreC_2"/>
</dbReference>
<feature type="domain" description="Rod shape-determining protein MreC beta-barrel core" evidence="7">
    <location>
        <begin position="124"/>
        <end position="270"/>
    </location>
</feature>
<dbReference type="EMBL" id="JANPWE010000002">
    <property type="protein sequence ID" value="MCR6545005.1"/>
    <property type="molecule type" value="Genomic_DNA"/>
</dbReference>
<reference evidence="8 9" key="1">
    <citation type="submission" date="2022-08" db="EMBL/GenBank/DDBJ databases">
        <title>Proteogenomics of the novel Dehalobacterium formicoaceticum strain EZ94 highlights a key role of methyltransferases during anaerobic dichloromethane degradation.</title>
        <authorList>
            <person name="Wasmund K."/>
        </authorList>
    </citation>
    <scope>NUCLEOTIDE SEQUENCE [LARGE SCALE GENOMIC DNA]</scope>
    <source>
        <strain evidence="8 9">EZ94</strain>
    </source>
</reference>
<name>A0ABT1Y4E4_9FIRM</name>
<evidence type="ECO:0000256" key="2">
    <source>
        <dbReference type="ARBA" id="ARBA00013855"/>
    </source>
</evidence>
<comment type="similarity">
    <text evidence="1 5">Belongs to the MreC family.</text>
</comment>
<dbReference type="InterPro" id="IPR042177">
    <property type="entry name" value="Cell/Rod_1"/>
</dbReference>
<feature type="coiled-coil region" evidence="6">
    <location>
        <begin position="69"/>
        <end position="106"/>
    </location>
</feature>
<proteinExistence type="inferred from homology"/>
<evidence type="ECO:0000256" key="6">
    <source>
        <dbReference type="SAM" id="Coils"/>
    </source>
</evidence>
<dbReference type="PIRSF" id="PIRSF038471">
    <property type="entry name" value="MreC"/>
    <property type="match status" value="1"/>
</dbReference>
<organism evidence="8 9">
    <name type="scientific">Dehalobacterium formicoaceticum</name>
    <dbReference type="NCBI Taxonomy" id="51515"/>
    <lineage>
        <taxon>Bacteria</taxon>
        <taxon>Bacillati</taxon>
        <taxon>Bacillota</taxon>
        <taxon>Clostridia</taxon>
        <taxon>Eubacteriales</taxon>
        <taxon>Peptococcaceae</taxon>
        <taxon>Dehalobacterium</taxon>
    </lineage>
</organism>
<comment type="function">
    <text evidence="5">Involved in formation and maintenance of cell shape.</text>
</comment>
<evidence type="ECO:0000313" key="8">
    <source>
        <dbReference type="EMBL" id="MCR6545005.1"/>
    </source>
</evidence>
<keyword evidence="9" id="KW-1185">Reference proteome</keyword>
<dbReference type="Gene3D" id="2.40.10.340">
    <property type="entry name" value="Rod shape-determining protein MreC, domain 1"/>
    <property type="match status" value="1"/>
</dbReference>
<dbReference type="InterPro" id="IPR055342">
    <property type="entry name" value="MreC_beta-barrel_core"/>
</dbReference>
<protein>
    <recommendedName>
        <fullName evidence="2 5">Cell shape-determining protein MreC</fullName>
    </recommendedName>
    <alternativeName>
        <fullName evidence="4 5">Cell shape protein MreC</fullName>
    </alternativeName>
</protein>
<dbReference type="RefSeq" id="WP_257912625.1">
    <property type="nucleotide sequence ID" value="NZ_JANPWE010000002.1"/>
</dbReference>